<reference evidence="1 2" key="1">
    <citation type="submission" date="2020-05" db="EMBL/GenBank/DDBJ databases">
        <authorList>
            <person name="Campoy J."/>
            <person name="Schneeberger K."/>
            <person name="Spophaly S."/>
        </authorList>
    </citation>
    <scope>NUCLEOTIDE SEQUENCE [LARGE SCALE GENOMIC DNA]</scope>
    <source>
        <strain evidence="1">PruArmRojPasFocal</strain>
    </source>
</reference>
<organism evidence="1 2">
    <name type="scientific">Prunus armeniaca</name>
    <name type="common">Apricot</name>
    <name type="synonym">Armeniaca vulgaris</name>
    <dbReference type="NCBI Taxonomy" id="36596"/>
    <lineage>
        <taxon>Eukaryota</taxon>
        <taxon>Viridiplantae</taxon>
        <taxon>Streptophyta</taxon>
        <taxon>Embryophyta</taxon>
        <taxon>Tracheophyta</taxon>
        <taxon>Spermatophyta</taxon>
        <taxon>Magnoliopsida</taxon>
        <taxon>eudicotyledons</taxon>
        <taxon>Gunneridae</taxon>
        <taxon>Pentapetalae</taxon>
        <taxon>rosids</taxon>
        <taxon>fabids</taxon>
        <taxon>Rosales</taxon>
        <taxon>Rosaceae</taxon>
        <taxon>Amygdaloideae</taxon>
        <taxon>Amygdaleae</taxon>
        <taxon>Prunus</taxon>
    </lineage>
</organism>
<dbReference type="EMBL" id="CAEKDK010000007">
    <property type="protein sequence ID" value="CAB4285890.1"/>
    <property type="molecule type" value="Genomic_DNA"/>
</dbReference>
<sequence>MEIVNKVDPNAEANFNVKDRTMKRVRAILDLLMEQTVRSCKLLSLAFAAHSLVSLACQLKARGNTLT</sequence>
<proteinExistence type="predicted"/>
<protein>
    <submittedName>
        <fullName evidence="1">Uncharacterized protein</fullName>
    </submittedName>
</protein>
<accession>A0A6J5VA28</accession>
<name>A0A6J5VA28_PRUAR</name>
<dbReference type="AlphaFoldDB" id="A0A6J5VA28"/>
<evidence type="ECO:0000313" key="1">
    <source>
        <dbReference type="EMBL" id="CAB4285890.1"/>
    </source>
</evidence>
<gene>
    <name evidence="1" type="ORF">CURHAP_LOCUS41923</name>
</gene>
<evidence type="ECO:0000313" key="2">
    <source>
        <dbReference type="Proteomes" id="UP000507222"/>
    </source>
</evidence>
<dbReference type="Proteomes" id="UP000507222">
    <property type="component" value="Unassembled WGS sequence"/>
</dbReference>